<dbReference type="EMBL" id="JBDJPC010000001">
    <property type="protein sequence ID" value="KAL1516638.1"/>
    <property type="molecule type" value="Genomic_DNA"/>
</dbReference>
<evidence type="ECO:0008006" key="7">
    <source>
        <dbReference type="Google" id="ProtNLM"/>
    </source>
</evidence>
<feature type="region of interest" description="Disordered" evidence="3">
    <location>
        <begin position="218"/>
        <end position="237"/>
    </location>
</feature>
<gene>
    <name evidence="5" type="ORF">ABEB36_000523</name>
</gene>
<name>A0ABD1FDG3_HYPHA</name>
<dbReference type="PRINTS" id="PR00947">
    <property type="entry name" value="CUTICLE"/>
</dbReference>
<protein>
    <recommendedName>
        <fullName evidence="7">Pupal cuticle protein 20-like</fullName>
    </recommendedName>
</protein>
<reference evidence="5 6" key="1">
    <citation type="submission" date="2024-05" db="EMBL/GenBank/DDBJ databases">
        <title>Genetic variation in Jamaican populations of the coffee berry borer (Hypothenemus hampei).</title>
        <authorList>
            <person name="Errbii M."/>
            <person name="Myrie A."/>
        </authorList>
    </citation>
    <scope>NUCLEOTIDE SEQUENCE [LARGE SCALE GENOMIC DNA]</scope>
    <source>
        <strain evidence="5">JA-Hopewell-2020-01-JO</strain>
        <tissue evidence="5">Whole body</tissue>
    </source>
</reference>
<dbReference type="PROSITE" id="PS00233">
    <property type="entry name" value="CHIT_BIND_RR_1"/>
    <property type="match status" value="1"/>
</dbReference>
<dbReference type="InterPro" id="IPR031311">
    <property type="entry name" value="CHIT_BIND_RR_consensus"/>
</dbReference>
<evidence type="ECO:0000256" key="1">
    <source>
        <dbReference type="ARBA" id="ARBA00022460"/>
    </source>
</evidence>
<dbReference type="InterPro" id="IPR000618">
    <property type="entry name" value="Insect_cuticle"/>
</dbReference>
<dbReference type="PROSITE" id="PS51155">
    <property type="entry name" value="CHIT_BIND_RR_2"/>
    <property type="match status" value="1"/>
</dbReference>
<feature type="region of interest" description="Disordered" evidence="3">
    <location>
        <begin position="138"/>
        <end position="159"/>
    </location>
</feature>
<dbReference type="InterPro" id="IPR050468">
    <property type="entry name" value="Cuticle_Struct_Prot"/>
</dbReference>
<evidence type="ECO:0000256" key="3">
    <source>
        <dbReference type="SAM" id="MobiDB-lite"/>
    </source>
</evidence>
<organism evidence="5 6">
    <name type="scientific">Hypothenemus hampei</name>
    <name type="common">Coffee berry borer</name>
    <dbReference type="NCBI Taxonomy" id="57062"/>
    <lineage>
        <taxon>Eukaryota</taxon>
        <taxon>Metazoa</taxon>
        <taxon>Ecdysozoa</taxon>
        <taxon>Arthropoda</taxon>
        <taxon>Hexapoda</taxon>
        <taxon>Insecta</taxon>
        <taxon>Pterygota</taxon>
        <taxon>Neoptera</taxon>
        <taxon>Endopterygota</taxon>
        <taxon>Coleoptera</taxon>
        <taxon>Polyphaga</taxon>
        <taxon>Cucujiformia</taxon>
        <taxon>Curculionidae</taxon>
        <taxon>Scolytinae</taxon>
        <taxon>Hypothenemus</taxon>
    </lineage>
</organism>
<keyword evidence="6" id="KW-1185">Reference proteome</keyword>
<feature type="compositionally biased region" description="Polar residues" evidence="3">
    <location>
        <begin position="148"/>
        <end position="159"/>
    </location>
</feature>
<dbReference type="Proteomes" id="UP001566132">
    <property type="component" value="Unassembled WGS sequence"/>
</dbReference>
<dbReference type="Pfam" id="PF00379">
    <property type="entry name" value="Chitin_bind_4"/>
    <property type="match status" value="1"/>
</dbReference>
<feature type="compositionally biased region" description="Gly residues" evidence="3">
    <location>
        <begin position="219"/>
        <end position="237"/>
    </location>
</feature>
<keyword evidence="1 2" id="KW-0193">Cuticle</keyword>
<dbReference type="PANTHER" id="PTHR10380">
    <property type="entry name" value="CUTICLE PROTEIN"/>
    <property type="match status" value="1"/>
</dbReference>
<proteinExistence type="predicted"/>
<dbReference type="PANTHER" id="PTHR10380:SF173">
    <property type="entry name" value="CUTICULAR PROTEIN 47EF, ISOFORM C-RELATED"/>
    <property type="match status" value="1"/>
</dbReference>
<keyword evidence="4" id="KW-0732">Signal</keyword>
<feature type="signal peptide" evidence="4">
    <location>
        <begin position="1"/>
        <end position="16"/>
    </location>
</feature>
<evidence type="ECO:0000256" key="4">
    <source>
        <dbReference type="SAM" id="SignalP"/>
    </source>
</evidence>
<dbReference type="GO" id="GO:0042302">
    <property type="term" value="F:structural constituent of cuticle"/>
    <property type="evidence" value="ECO:0007669"/>
    <property type="project" value="UniProtKB-UniRule"/>
</dbReference>
<evidence type="ECO:0000313" key="5">
    <source>
        <dbReference type="EMBL" id="KAL1516638.1"/>
    </source>
</evidence>
<evidence type="ECO:0000313" key="6">
    <source>
        <dbReference type="Proteomes" id="UP001566132"/>
    </source>
</evidence>
<feature type="region of interest" description="Disordered" evidence="3">
    <location>
        <begin position="266"/>
        <end position="286"/>
    </location>
</feature>
<sequence>MKYIILNFALFGFCACARLENTQYLPPSQRTPGGIRPGAGGFGAGIQPAFGGSATRPGGTAGFAAGGGYSGGGGSTIGGGFSAGGGSAIGGGFSTGGAGGGGRPGAGSEIPILRYENVNNGDGTYQFLYETGNGINAQEQGDARGDGTQAQGSFSYTSPDGQQIQIQYTADENGYNPQGPHLPTPPPIPPEIQRAIEQNLADEARGIVDDGSYKAGPNEGSGGGRGFGGGAGGQGGFGGSTGRAGGGFVGGQAGGTFRPSSGGFGGGGAVGGLGSGQTAGGGGYRY</sequence>
<dbReference type="AlphaFoldDB" id="A0ABD1FDG3"/>
<feature type="chain" id="PRO_5044799889" description="Pupal cuticle protein 20-like" evidence="4">
    <location>
        <begin position="17"/>
        <end position="286"/>
    </location>
</feature>
<dbReference type="PROSITE" id="PS51257">
    <property type="entry name" value="PROKAR_LIPOPROTEIN"/>
    <property type="match status" value="1"/>
</dbReference>
<evidence type="ECO:0000256" key="2">
    <source>
        <dbReference type="PROSITE-ProRule" id="PRU00497"/>
    </source>
</evidence>
<comment type="caution">
    <text evidence="5">The sequence shown here is derived from an EMBL/GenBank/DDBJ whole genome shotgun (WGS) entry which is preliminary data.</text>
</comment>
<accession>A0ABD1FDG3</accession>